<dbReference type="InterPro" id="IPR020841">
    <property type="entry name" value="PKS_Beta-ketoAc_synthase_dom"/>
</dbReference>
<dbReference type="InterPro" id="IPR050091">
    <property type="entry name" value="PKS_NRPS_Biosynth_Enz"/>
</dbReference>
<dbReference type="Gene3D" id="3.30.70.3290">
    <property type="match status" value="1"/>
</dbReference>
<dbReference type="InterPro" id="IPR042104">
    <property type="entry name" value="PKS_dehydratase_sf"/>
</dbReference>
<dbReference type="EMBL" id="BAABDD010000013">
    <property type="protein sequence ID" value="GAA3749229.1"/>
    <property type="molecule type" value="Genomic_DNA"/>
</dbReference>
<dbReference type="SMART" id="SM00822">
    <property type="entry name" value="PKS_KR"/>
    <property type="match status" value="1"/>
</dbReference>
<dbReference type="Gene3D" id="3.40.50.720">
    <property type="entry name" value="NAD(P)-binding Rossmann-like Domain"/>
    <property type="match status" value="1"/>
</dbReference>
<dbReference type="InterPro" id="IPR014031">
    <property type="entry name" value="Ketoacyl_synth_C"/>
</dbReference>
<evidence type="ECO:0000256" key="1">
    <source>
        <dbReference type="ARBA" id="ARBA00022450"/>
    </source>
</evidence>
<keyword evidence="1" id="KW-0596">Phosphopantetheine</keyword>
<dbReference type="SUPFAM" id="SSF47336">
    <property type="entry name" value="ACP-like"/>
    <property type="match status" value="1"/>
</dbReference>
<keyword evidence="3" id="KW-0808">Transferase</keyword>
<dbReference type="InterPro" id="IPR020806">
    <property type="entry name" value="PKS_PP-bd"/>
</dbReference>
<feature type="region of interest" description="Disordered" evidence="5">
    <location>
        <begin position="1770"/>
        <end position="1791"/>
    </location>
</feature>
<dbReference type="InterPro" id="IPR049551">
    <property type="entry name" value="PKS_DH_C"/>
</dbReference>
<dbReference type="SMART" id="SM00827">
    <property type="entry name" value="PKS_AT"/>
    <property type="match status" value="1"/>
</dbReference>
<dbReference type="SUPFAM" id="SSF55048">
    <property type="entry name" value="Probable ACP-binding domain of malonyl-CoA ACP transacylase"/>
    <property type="match status" value="1"/>
</dbReference>
<dbReference type="PANTHER" id="PTHR43775:SF37">
    <property type="entry name" value="SI:DKEY-61P9.11"/>
    <property type="match status" value="1"/>
</dbReference>
<proteinExistence type="predicted"/>
<dbReference type="Pfam" id="PF00698">
    <property type="entry name" value="Acyl_transf_1"/>
    <property type="match status" value="1"/>
</dbReference>
<name>A0ABP7FYL5_9ACTN</name>
<dbReference type="InterPro" id="IPR001227">
    <property type="entry name" value="Ac_transferase_dom_sf"/>
</dbReference>
<dbReference type="SMART" id="SM00823">
    <property type="entry name" value="PKS_PP"/>
    <property type="match status" value="1"/>
</dbReference>
<dbReference type="PANTHER" id="PTHR43775">
    <property type="entry name" value="FATTY ACID SYNTHASE"/>
    <property type="match status" value="1"/>
</dbReference>
<dbReference type="Pfam" id="PF14765">
    <property type="entry name" value="PS-DH"/>
    <property type="match status" value="1"/>
</dbReference>
<feature type="region of interest" description="C-terminal hotdog fold" evidence="4">
    <location>
        <begin position="1050"/>
        <end position="1189"/>
    </location>
</feature>
<dbReference type="SUPFAM" id="SSF51735">
    <property type="entry name" value="NAD(P)-binding Rossmann-fold domains"/>
    <property type="match status" value="2"/>
</dbReference>
<organism evidence="9 10">
    <name type="scientific">Salinactinospora qingdaonensis</name>
    <dbReference type="NCBI Taxonomy" id="702744"/>
    <lineage>
        <taxon>Bacteria</taxon>
        <taxon>Bacillati</taxon>
        <taxon>Actinomycetota</taxon>
        <taxon>Actinomycetes</taxon>
        <taxon>Streptosporangiales</taxon>
        <taxon>Nocardiopsidaceae</taxon>
        <taxon>Salinactinospora</taxon>
    </lineage>
</organism>
<evidence type="ECO:0000256" key="5">
    <source>
        <dbReference type="SAM" id="MobiDB-lite"/>
    </source>
</evidence>
<dbReference type="Gene3D" id="3.10.129.110">
    <property type="entry name" value="Polyketide synthase dehydratase"/>
    <property type="match status" value="1"/>
</dbReference>
<evidence type="ECO:0000256" key="3">
    <source>
        <dbReference type="ARBA" id="ARBA00022679"/>
    </source>
</evidence>
<dbReference type="Gene3D" id="3.40.366.10">
    <property type="entry name" value="Malonyl-Coenzyme A Acyl Carrier Protein, domain 2"/>
    <property type="match status" value="1"/>
</dbReference>
<dbReference type="InterPro" id="IPR020807">
    <property type="entry name" value="PKS_DH"/>
</dbReference>
<dbReference type="PROSITE" id="PS52004">
    <property type="entry name" value="KS3_2"/>
    <property type="match status" value="1"/>
</dbReference>
<dbReference type="CDD" id="cd08955">
    <property type="entry name" value="KR_2_FAS_SDR_x"/>
    <property type="match status" value="1"/>
</dbReference>
<feature type="region of interest" description="N-terminal hotdog fold" evidence="4">
    <location>
        <begin position="911"/>
        <end position="1036"/>
    </location>
</feature>
<keyword evidence="2" id="KW-0597">Phosphoprotein</keyword>
<dbReference type="SMART" id="SM00825">
    <property type="entry name" value="PKS_KS"/>
    <property type="match status" value="1"/>
</dbReference>
<dbReference type="Pfam" id="PF00109">
    <property type="entry name" value="ketoacyl-synt"/>
    <property type="match status" value="1"/>
</dbReference>
<dbReference type="SUPFAM" id="SSF52151">
    <property type="entry name" value="FabD/lysophospholipase-like"/>
    <property type="match status" value="1"/>
</dbReference>
<dbReference type="SUPFAM" id="SSF53901">
    <property type="entry name" value="Thiolase-like"/>
    <property type="match status" value="1"/>
</dbReference>
<dbReference type="InterPro" id="IPR016039">
    <property type="entry name" value="Thiolase-like"/>
</dbReference>
<comment type="caution">
    <text evidence="9">The sequence shown here is derived from an EMBL/GenBank/DDBJ whole genome shotgun (WGS) entry which is preliminary data.</text>
</comment>
<gene>
    <name evidence="9" type="primary">ppsA</name>
    <name evidence="9" type="ORF">GCM10022402_30560</name>
</gene>
<dbReference type="SMART" id="SM00826">
    <property type="entry name" value="PKS_DH"/>
    <property type="match status" value="1"/>
</dbReference>
<dbReference type="Gene3D" id="1.10.1200.10">
    <property type="entry name" value="ACP-like"/>
    <property type="match status" value="1"/>
</dbReference>
<dbReference type="InterPro" id="IPR016035">
    <property type="entry name" value="Acyl_Trfase/lysoPLipase"/>
</dbReference>
<feature type="active site" description="Proton donor; for dehydratase activity" evidence="4">
    <location>
        <position position="1108"/>
    </location>
</feature>
<dbReference type="InterPro" id="IPR049552">
    <property type="entry name" value="PKS_DH_N"/>
</dbReference>
<dbReference type="Pfam" id="PF21089">
    <property type="entry name" value="PKS_DH_N"/>
    <property type="match status" value="1"/>
</dbReference>
<sequence length="1791" mass="189998">MVDYTGGEAGRPGRPEPIAIIGMSCRFPGNVNSADDFWSFLRAGEDAISEVPTGRWDPYAEAAPENEAALRSTTRFGGFLSDIQGFDADFFGISPREAGLMDPQQRMVLEVSWQALEHAGVPPHQLSGSDTGVFIGVGSDDYGRRLLEDLPRIEAWTGIGGAMCAVANRVSYTLDLRGASMAVDTACSSSLVALHLACQSLRAGESPLALAGGVMVMAGPGLTMVLDAAGATSADGRSKSFDAAADGYGRGEGAGVVALKRLSDAQADGDRVLAVLRGSAVHQDGKTNGIMAPSSQAQEHLLRQTYRNAGVAPESVDYIEAHGTGTRAGDPIEATAMAAVFGASRPAEQPCLIGSVKPSIGHLEAGAGIAGVIKTVLALQHGEIPPTANFETPNPSIPWESAGLKVVAQPTPWQPAGQPRLAGVSGYGYGGTIAHVILEEAPPDPLETTTAVEVDRGASAAAYPLSGATQSALREYAARLADYVEEENPALPSVGHTLAVRRSPLTHRATAVAADHTELAERLRALAAGAPTAGVATGTVLAPPTSGTVWVFSGHGSQWIGMGRELLAEEPVFAAVLDDIGPIFEAELGFTPRHALSEGDFHTVDQIQPMIFATQVALAAVWRDRGLYPAAVIGHSVGEIAAAVTAGVLSVHDGAHLVCRRSRLLRHASGKGAMAMVSLPFDQVRSRLCHERGAQDVVAAIAASPSSTVIAGDHSAVEDVAKEWEDGGMAVRRVDSDVAFHSRHMDPLLDELVNAVAGMVVGAPEVPLYTTALDDPRATVARDGSYWAQNLRNPVRFAEAVTAAVEDGYRLFLEISAHPVVAHSINETLAELEVDDACVAHTLRRNRPEWESLLTNLGLLYAHGASVDWTRLWPAAPLAELPHNAWQHSPYWAESGPRHNIGGQRHDVDSHTLLGGRTKVNASPPITLWHTYLDESCRPYPGDHPVRGVEIIPAAVLLNTFFAAASADTQRPDLTDVSLKVPVSVSAPRQLQVVTQERTIRLSSRLLDGDVEEPLEREQAWLTHTTASVDAPAPAPPHALAIAELRQYCSERLAEDFVTDRLAGIGVAAMGFPWQIEELAQGDEQLLATVKAGDASDEKPMSWAAIMDAALSIASVVFPGPPTLRMPAHIDRVSLRSDSSPIRAFIHVRVAEGGAAADTVNVDIAAEDGRVVARMMGLRYGVLDGDPGAATSPRRIVHEMAWRPLATAPDADSVELRDVVIVGDDHEAVRMLSDRYRAMGVPCAAVTDPEELTALRDRIGAASAVLVAPASLRAGESGPEASIRSAWLLARTAQWLLGVTGAAADEQPKLWCLTQGVRQCHDEAALGHASLWGIGRVIGGEHPELWGGVLDLAESPDKLAVQLLDVLRAAPGEDVVALDEEGAHVGRLAQVASEPTRPPQRFRPEGTYLITGGLGMLGLEVAHWLAGRGAHRLVLAGRAALPPRAQWDSVCDSETRRRIEGVRSLEALGVTVRTVALDITDREQAQRLLSPAELGLPPIRGIVHAAGVLDNRMLRDLDKESMRTVVAPKAAGAWVLHELFPPNSVDFFILFSSCGLLLGLPGQSSYASGNAFLDALAAHRRANGGDDTVSFGWTSWRGLGMSTSSAVIDTELAARGTADISATEAFQSWEYAERHSSGYFAFLRTIPLEPAMTRPSLLSELAAEEDTDIPAAAGDAQWEGMSREELYEAVGAEVDAVVAGEIKLPAADLDSRRPLTELGLDSVMSVVIRRNLERRFGVRLAATLLWDRPNTAAISLLLTDLVWDRLHPGGAESASDSDEEYAPAADGVLVG</sequence>
<dbReference type="CDD" id="cd00833">
    <property type="entry name" value="PKS"/>
    <property type="match status" value="1"/>
</dbReference>
<dbReference type="Pfam" id="PF16197">
    <property type="entry name" value="KAsynt_C_assoc"/>
    <property type="match status" value="1"/>
</dbReference>
<evidence type="ECO:0000259" key="6">
    <source>
        <dbReference type="PROSITE" id="PS50075"/>
    </source>
</evidence>
<feature type="domain" description="Carrier" evidence="6">
    <location>
        <begin position="1685"/>
        <end position="1762"/>
    </location>
</feature>
<reference evidence="10" key="1">
    <citation type="journal article" date="2019" name="Int. J. Syst. Evol. Microbiol.">
        <title>The Global Catalogue of Microorganisms (GCM) 10K type strain sequencing project: providing services to taxonomists for standard genome sequencing and annotation.</title>
        <authorList>
            <consortium name="The Broad Institute Genomics Platform"/>
            <consortium name="The Broad Institute Genome Sequencing Center for Infectious Disease"/>
            <person name="Wu L."/>
            <person name="Ma J."/>
        </authorList>
    </citation>
    <scope>NUCLEOTIDE SEQUENCE [LARGE SCALE GENOMIC DNA]</scope>
    <source>
        <strain evidence="10">JCM 17137</strain>
    </source>
</reference>
<dbReference type="Pfam" id="PF00550">
    <property type="entry name" value="PP-binding"/>
    <property type="match status" value="1"/>
</dbReference>
<accession>A0ABP7FYL5</accession>
<dbReference type="InterPro" id="IPR036736">
    <property type="entry name" value="ACP-like_sf"/>
</dbReference>
<feature type="domain" description="Ketosynthase family 3 (KS3)" evidence="7">
    <location>
        <begin position="15"/>
        <end position="440"/>
    </location>
</feature>
<evidence type="ECO:0000259" key="8">
    <source>
        <dbReference type="PROSITE" id="PS52019"/>
    </source>
</evidence>
<dbReference type="Gene3D" id="3.40.47.10">
    <property type="match status" value="1"/>
</dbReference>
<evidence type="ECO:0000259" key="7">
    <source>
        <dbReference type="PROSITE" id="PS52004"/>
    </source>
</evidence>
<dbReference type="InterPro" id="IPR014030">
    <property type="entry name" value="Ketoacyl_synth_N"/>
</dbReference>
<keyword evidence="10" id="KW-1185">Reference proteome</keyword>
<dbReference type="InterPro" id="IPR013968">
    <property type="entry name" value="PKS_KR"/>
</dbReference>
<dbReference type="InterPro" id="IPR036291">
    <property type="entry name" value="NAD(P)-bd_dom_sf"/>
</dbReference>
<dbReference type="Proteomes" id="UP001500908">
    <property type="component" value="Unassembled WGS sequence"/>
</dbReference>
<dbReference type="SMART" id="SM01294">
    <property type="entry name" value="PKS_PP_betabranch"/>
    <property type="match status" value="1"/>
</dbReference>
<evidence type="ECO:0000256" key="4">
    <source>
        <dbReference type="PROSITE-ProRule" id="PRU01363"/>
    </source>
</evidence>
<evidence type="ECO:0000256" key="2">
    <source>
        <dbReference type="ARBA" id="ARBA00022553"/>
    </source>
</evidence>
<dbReference type="InterPro" id="IPR049900">
    <property type="entry name" value="PKS_mFAS_DH"/>
</dbReference>
<dbReference type="InterPro" id="IPR009081">
    <property type="entry name" value="PP-bd_ACP"/>
</dbReference>
<dbReference type="Pfam" id="PF02801">
    <property type="entry name" value="Ketoacyl-synt_C"/>
    <property type="match status" value="1"/>
</dbReference>
<dbReference type="InterPro" id="IPR014043">
    <property type="entry name" value="Acyl_transferase_dom"/>
</dbReference>
<evidence type="ECO:0000313" key="10">
    <source>
        <dbReference type="Proteomes" id="UP001500908"/>
    </source>
</evidence>
<dbReference type="PROSITE" id="PS50075">
    <property type="entry name" value="CARRIER"/>
    <property type="match status" value="1"/>
</dbReference>
<dbReference type="RefSeq" id="WP_344972294.1">
    <property type="nucleotide sequence ID" value="NZ_BAABDD010000013.1"/>
</dbReference>
<protein>
    <submittedName>
        <fullName evidence="9">Phthiocerol type I polyketide synthase PpsA</fullName>
    </submittedName>
</protein>
<dbReference type="Pfam" id="PF08659">
    <property type="entry name" value="KR"/>
    <property type="match status" value="1"/>
</dbReference>
<feature type="domain" description="PKS/mFAS DH" evidence="8">
    <location>
        <begin position="911"/>
        <end position="1189"/>
    </location>
</feature>
<evidence type="ECO:0000313" key="9">
    <source>
        <dbReference type="EMBL" id="GAA3749229.1"/>
    </source>
</evidence>
<dbReference type="InterPro" id="IPR032821">
    <property type="entry name" value="PKS_assoc"/>
</dbReference>
<dbReference type="PROSITE" id="PS52019">
    <property type="entry name" value="PKS_MFAS_DH"/>
    <property type="match status" value="1"/>
</dbReference>
<dbReference type="InterPro" id="IPR057326">
    <property type="entry name" value="KR_dom"/>
</dbReference>
<feature type="active site" description="Proton acceptor; for dehydratase activity" evidence="4">
    <location>
        <position position="944"/>
    </location>
</feature>
<dbReference type="InterPro" id="IPR016036">
    <property type="entry name" value="Malonyl_transacylase_ACP-bd"/>
</dbReference>